<accession>A0ABS2V5V0</accession>
<organism evidence="1 2">
    <name type="scientific">Streptomyces zhihengii</name>
    <dbReference type="NCBI Taxonomy" id="1818004"/>
    <lineage>
        <taxon>Bacteria</taxon>
        <taxon>Bacillati</taxon>
        <taxon>Actinomycetota</taxon>
        <taxon>Actinomycetes</taxon>
        <taxon>Kitasatosporales</taxon>
        <taxon>Streptomycetaceae</taxon>
        <taxon>Streptomyces</taxon>
    </lineage>
</organism>
<gene>
    <name evidence="1" type="ORF">JE024_37845</name>
</gene>
<sequence>MALELRFTGEDKDMTFDELEAFVQKARANEVDGSRHVYAELSTSGKVKVLIVNLGDDD</sequence>
<dbReference type="Proteomes" id="UP000664109">
    <property type="component" value="Unassembled WGS sequence"/>
</dbReference>
<dbReference type="RefSeq" id="WP_205378341.1">
    <property type="nucleotide sequence ID" value="NZ_JAFEJA010000002.1"/>
</dbReference>
<reference evidence="1 2" key="1">
    <citation type="journal article" date="2016" name="Arch. Microbiol.">
        <title>Streptomyces zhihengii sp. nov., isolated from rhizospheric soil of Psammosilene tunicoides.</title>
        <authorList>
            <person name="Huang M.J."/>
            <person name="Fei J.J."/>
            <person name="Salam N."/>
            <person name="Kim C.J."/>
            <person name="Hozzein W.N."/>
            <person name="Xiao M."/>
            <person name="Huang H.Q."/>
            <person name="Li W.J."/>
        </authorList>
    </citation>
    <scope>NUCLEOTIDE SEQUENCE [LARGE SCALE GENOMIC DNA]</scope>
    <source>
        <strain evidence="1 2">YIM T102</strain>
    </source>
</reference>
<comment type="caution">
    <text evidence="1">The sequence shown here is derived from an EMBL/GenBank/DDBJ whole genome shotgun (WGS) entry which is preliminary data.</text>
</comment>
<evidence type="ECO:0000313" key="1">
    <source>
        <dbReference type="EMBL" id="MBM9624330.1"/>
    </source>
</evidence>
<evidence type="ECO:0000313" key="2">
    <source>
        <dbReference type="Proteomes" id="UP000664109"/>
    </source>
</evidence>
<keyword evidence="2" id="KW-1185">Reference proteome</keyword>
<proteinExistence type="predicted"/>
<name>A0ABS2V5V0_9ACTN</name>
<protein>
    <submittedName>
        <fullName evidence="1">Uncharacterized protein</fullName>
    </submittedName>
</protein>
<dbReference type="EMBL" id="JAFEJA010000002">
    <property type="protein sequence ID" value="MBM9624330.1"/>
    <property type="molecule type" value="Genomic_DNA"/>
</dbReference>